<dbReference type="Proteomes" id="UP000613255">
    <property type="component" value="Unassembled WGS sequence"/>
</dbReference>
<dbReference type="EMBL" id="JAEIJD010000005">
    <property type="protein sequence ID" value="MBI6629836.1"/>
    <property type="molecule type" value="Genomic_DNA"/>
</dbReference>
<keyword evidence="3" id="KW-1185">Reference proteome</keyword>
<accession>A0A934HMU1</accession>
<name>A0A934HMU1_9RHOB</name>
<dbReference type="RefSeq" id="WP_198685855.1">
    <property type="nucleotide sequence ID" value="NZ_JAEIJD010000005.1"/>
</dbReference>
<sequence length="666" mass="70178">MKPGFALALSPKEITLLHNVADEWHELGRVTPDAPDLAAAMADLREQALAKEPEGPHCRIIISDEQIRYLSVETGTVDQQTREQLVRAALEGATPYAVSDLRYAISAQGTVTHIAAVALETLDEARQFTLRHGFIPISYAASPIDKAFSGEAAFDYPAPATDQIKPSDTAPDDRMENISDALAPTMQPAPETSVEPASVSLTARRDNSRPRPPEIALKTSATAPSATPDAQAKSLDQRAPHSAVASTTADKPHVEPEPTIIIGAQKPSEIGERRQPPLRPVAIGLFLLSAAIAAWAMLPAKNGTQTPSAALQEVPAEAARTTAPVTPGDPIESMTTTLEVPRKTPMQNDLQLAAPYTPPHGPKTPSVIGLGDLYIASTDRSDITRTAAELPQPNDPQTDSLPGAASTPAAGESVTPNPDRLVTPSPEGTLTPDGVLVFLGRPPAIPPAVPTRFAAAPKTDTTEMQLAAMRPRLRPDTLVPSSEPSTPDHHTGAEPVSISPPLRPDSLAAQVDRLIEEQLHDIDPSAAEPTVPDAETATASAIPRSLKPNARPTSIAASIAKSRDTSKPKQPAAIAAPATVVPKIPSSASVARQATQSKAINLRRVNLIGVYGPPANRRALIRLSSGRYKKVKIGDTVDGGRVVAIGQNNVHYQKGGRGITLSMPSS</sequence>
<organism evidence="2 3">
    <name type="scientific">Pontibaca salina</name>
    <dbReference type="NCBI Taxonomy" id="2795731"/>
    <lineage>
        <taxon>Bacteria</taxon>
        <taxon>Pseudomonadati</taxon>
        <taxon>Pseudomonadota</taxon>
        <taxon>Alphaproteobacteria</taxon>
        <taxon>Rhodobacterales</taxon>
        <taxon>Roseobacteraceae</taxon>
        <taxon>Pontibaca</taxon>
    </lineage>
</organism>
<dbReference type="AlphaFoldDB" id="A0A934HMU1"/>
<feature type="region of interest" description="Disordered" evidence="1">
    <location>
        <begin position="472"/>
        <end position="504"/>
    </location>
</feature>
<comment type="caution">
    <text evidence="2">The sequence shown here is derived from an EMBL/GenBank/DDBJ whole genome shotgun (WGS) entry which is preliminary data.</text>
</comment>
<feature type="region of interest" description="Disordered" evidence="1">
    <location>
        <begin position="388"/>
        <end position="438"/>
    </location>
</feature>
<evidence type="ECO:0008006" key="4">
    <source>
        <dbReference type="Google" id="ProtNLM"/>
    </source>
</evidence>
<feature type="region of interest" description="Disordered" evidence="1">
    <location>
        <begin position="183"/>
        <end position="260"/>
    </location>
</feature>
<evidence type="ECO:0000256" key="1">
    <source>
        <dbReference type="SAM" id="MobiDB-lite"/>
    </source>
</evidence>
<gene>
    <name evidence="2" type="ORF">JAO82_08055</name>
</gene>
<feature type="compositionally biased region" description="Basic and acidic residues" evidence="1">
    <location>
        <begin position="203"/>
        <end position="212"/>
    </location>
</feature>
<evidence type="ECO:0000313" key="3">
    <source>
        <dbReference type="Proteomes" id="UP000613255"/>
    </source>
</evidence>
<protein>
    <recommendedName>
        <fullName evidence="4">Type IV pilus biogenesis</fullName>
    </recommendedName>
</protein>
<feature type="compositionally biased region" description="Low complexity" evidence="1">
    <location>
        <begin position="219"/>
        <end position="228"/>
    </location>
</feature>
<evidence type="ECO:0000313" key="2">
    <source>
        <dbReference type="EMBL" id="MBI6629836.1"/>
    </source>
</evidence>
<reference evidence="2" key="1">
    <citation type="submission" date="2020-12" db="EMBL/GenBank/DDBJ databases">
        <title>Pontibaca salina gen. nov., sp. nov., isolated from marine sediment.</title>
        <authorList>
            <person name="Bo J."/>
            <person name="Wang S."/>
            <person name="Song X."/>
            <person name="Du Z."/>
        </authorList>
    </citation>
    <scope>NUCLEOTIDE SEQUENCE</scope>
    <source>
        <strain evidence="2">S1109L</strain>
    </source>
</reference>
<proteinExistence type="predicted"/>